<proteinExistence type="predicted"/>
<dbReference type="GeneID" id="88172816"/>
<dbReference type="Proteomes" id="UP001338582">
    <property type="component" value="Chromosome 2"/>
</dbReference>
<protein>
    <submittedName>
        <fullName evidence="1">Uncharacterized protein</fullName>
    </submittedName>
</protein>
<accession>A0AAX4H927</accession>
<dbReference type="KEGG" id="asau:88172816"/>
<organism evidence="1 2">
    <name type="scientific">Australozyma saopauloensis</name>
    <dbReference type="NCBI Taxonomy" id="291208"/>
    <lineage>
        <taxon>Eukaryota</taxon>
        <taxon>Fungi</taxon>
        <taxon>Dikarya</taxon>
        <taxon>Ascomycota</taxon>
        <taxon>Saccharomycotina</taxon>
        <taxon>Pichiomycetes</taxon>
        <taxon>Metschnikowiaceae</taxon>
        <taxon>Australozyma</taxon>
    </lineage>
</organism>
<gene>
    <name evidence="1" type="ORF">PUMCH_001751</name>
</gene>
<reference evidence="1 2" key="1">
    <citation type="submission" date="2023-10" db="EMBL/GenBank/DDBJ databases">
        <title>Draft Genome Sequence of Candida saopaulonensis from a very Premature Infant with Sepsis.</title>
        <authorList>
            <person name="Ning Y."/>
            <person name="Dai R."/>
            <person name="Xiao M."/>
            <person name="Xu Y."/>
            <person name="Yan Q."/>
            <person name="Zhang L."/>
        </authorList>
    </citation>
    <scope>NUCLEOTIDE SEQUENCE [LARGE SCALE GENOMIC DNA]</scope>
    <source>
        <strain evidence="1 2">19XY460</strain>
    </source>
</reference>
<evidence type="ECO:0000313" key="2">
    <source>
        <dbReference type="Proteomes" id="UP001338582"/>
    </source>
</evidence>
<evidence type="ECO:0000313" key="1">
    <source>
        <dbReference type="EMBL" id="WPK24477.1"/>
    </source>
</evidence>
<dbReference type="EMBL" id="CP138895">
    <property type="protein sequence ID" value="WPK24477.1"/>
    <property type="molecule type" value="Genomic_DNA"/>
</dbReference>
<name>A0AAX4H927_9ASCO</name>
<dbReference type="RefSeq" id="XP_062876860.1">
    <property type="nucleotide sequence ID" value="XM_063020790.1"/>
</dbReference>
<sequence length="242" mass="25348">MSYPSRPLVSEPFVGQIETIDKTWIEVQNQPSTYFPRRNNRALNGNGNINAHQSPTLAPSSNYNKYYYSGQQEYYGNYRPNTNTNASVNAASNTINGMANMGNMGGISGMPGMGVNPGSGLSVGGAANGMNSMGGSNGGVSPNGLGAKPLNKPPALMSDRLGSGNSMSPVSNVAQIPEVFGKMSSSPETFSTFDPFNDTSGTLFQLPLFNSSSNILGSNFTSTSSNIWGNSNKGISDAAVWG</sequence>
<keyword evidence="2" id="KW-1185">Reference proteome</keyword>
<dbReference type="AlphaFoldDB" id="A0AAX4H927"/>